<dbReference type="SMART" id="SM00382">
    <property type="entry name" value="AAA"/>
    <property type="match status" value="1"/>
</dbReference>
<dbReference type="Pfam" id="PF17862">
    <property type="entry name" value="AAA_lid_3"/>
    <property type="match status" value="1"/>
</dbReference>
<dbReference type="InterPro" id="IPR041569">
    <property type="entry name" value="AAA_lid_3"/>
</dbReference>
<dbReference type="InterPro" id="IPR027417">
    <property type="entry name" value="P-loop_NTPase"/>
</dbReference>
<dbReference type="Pfam" id="PF06480">
    <property type="entry name" value="FtsH_ext"/>
    <property type="match status" value="1"/>
</dbReference>
<keyword evidence="13 14" id="KW-0472">Membrane</keyword>
<accession>A0ABX1IX68</accession>
<evidence type="ECO:0000256" key="13">
    <source>
        <dbReference type="ARBA" id="ARBA00023136"/>
    </source>
</evidence>
<feature type="binding site" evidence="14">
    <location>
        <position position="444"/>
    </location>
    <ligand>
        <name>Zn(2+)</name>
        <dbReference type="ChEBI" id="CHEBI:29105"/>
        <note>catalytic</note>
    </ligand>
</feature>
<evidence type="ECO:0000256" key="4">
    <source>
        <dbReference type="ARBA" id="ARBA00022670"/>
    </source>
</evidence>
<dbReference type="CDD" id="cd19501">
    <property type="entry name" value="RecA-like_FtsH"/>
    <property type="match status" value="1"/>
</dbReference>
<keyword evidence="8 14" id="KW-0378">Hydrolase</keyword>
<dbReference type="InterPro" id="IPR005936">
    <property type="entry name" value="FtsH"/>
</dbReference>
<dbReference type="Gene3D" id="3.30.720.210">
    <property type="match status" value="1"/>
</dbReference>
<dbReference type="HAMAP" id="MF_01458">
    <property type="entry name" value="FtsH"/>
    <property type="match status" value="1"/>
</dbReference>
<comment type="caution">
    <text evidence="18">The sequence shown here is derived from an EMBL/GenBank/DDBJ whole genome shotgun (WGS) entry which is preliminary data.</text>
</comment>
<evidence type="ECO:0000256" key="8">
    <source>
        <dbReference type="ARBA" id="ARBA00022801"/>
    </source>
</evidence>
<dbReference type="Pfam" id="PF00004">
    <property type="entry name" value="AAA"/>
    <property type="match status" value="1"/>
</dbReference>
<dbReference type="SUPFAM" id="SSF140990">
    <property type="entry name" value="FtsH protease domain-like"/>
    <property type="match status" value="1"/>
</dbReference>
<feature type="transmembrane region" description="Helical" evidence="14">
    <location>
        <begin position="126"/>
        <end position="146"/>
    </location>
</feature>
<dbReference type="PANTHER" id="PTHR23076:SF97">
    <property type="entry name" value="ATP-DEPENDENT ZINC METALLOPROTEASE YME1L1"/>
    <property type="match status" value="1"/>
</dbReference>
<evidence type="ECO:0000256" key="11">
    <source>
        <dbReference type="ARBA" id="ARBA00022989"/>
    </source>
</evidence>
<comment type="cofactor">
    <cofactor evidence="14">
        <name>Zn(2+)</name>
        <dbReference type="ChEBI" id="CHEBI:29105"/>
    </cofactor>
    <text evidence="14">Binds 1 zinc ion per subunit.</text>
</comment>
<dbReference type="Gene3D" id="1.20.58.760">
    <property type="entry name" value="Peptidase M41"/>
    <property type="match status" value="1"/>
</dbReference>
<evidence type="ECO:0000256" key="10">
    <source>
        <dbReference type="ARBA" id="ARBA00022840"/>
    </source>
</evidence>
<evidence type="ECO:0000256" key="5">
    <source>
        <dbReference type="ARBA" id="ARBA00022692"/>
    </source>
</evidence>
<evidence type="ECO:0000256" key="14">
    <source>
        <dbReference type="HAMAP-Rule" id="MF_01458"/>
    </source>
</evidence>
<keyword evidence="11 14" id="KW-1133">Transmembrane helix</keyword>
<evidence type="ECO:0000259" key="17">
    <source>
        <dbReference type="SMART" id="SM00382"/>
    </source>
</evidence>
<keyword evidence="19" id="KW-1185">Reference proteome</keyword>
<feature type="binding site" evidence="14">
    <location>
        <position position="440"/>
    </location>
    <ligand>
        <name>Zn(2+)</name>
        <dbReference type="ChEBI" id="CHEBI:29105"/>
        <note>catalytic</note>
    </ligand>
</feature>
<evidence type="ECO:0000256" key="6">
    <source>
        <dbReference type="ARBA" id="ARBA00022723"/>
    </source>
</evidence>
<name>A0ABX1IX68_9PSEU</name>
<evidence type="ECO:0000256" key="15">
    <source>
        <dbReference type="RuleBase" id="RU003651"/>
    </source>
</evidence>
<dbReference type="PROSITE" id="PS00674">
    <property type="entry name" value="AAA"/>
    <property type="match status" value="1"/>
</dbReference>
<evidence type="ECO:0000256" key="1">
    <source>
        <dbReference type="ARBA" id="ARBA00004370"/>
    </source>
</evidence>
<keyword evidence="3 14" id="KW-1003">Cell membrane</keyword>
<feature type="transmembrane region" description="Helical" evidence="14">
    <location>
        <begin position="25"/>
        <end position="47"/>
    </location>
</feature>
<evidence type="ECO:0000256" key="9">
    <source>
        <dbReference type="ARBA" id="ARBA00022833"/>
    </source>
</evidence>
<keyword evidence="12 14" id="KW-0482">Metalloprotease</keyword>
<keyword evidence="9 14" id="KW-0862">Zinc</keyword>
<protein>
    <recommendedName>
        <fullName evidence="14">ATP-dependent zinc metalloprotease FtsH</fullName>
        <ecNumber evidence="14">3.4.24.-</ecNumber>
    </recommendedName>
</protein>
<comment type="similarity">
    <text evidence="15">Belongs to the AAA ATPase family.</text>
</comment>
<dbReference type="GO" id="GO:0008237">
    <property type="term" value="F:metallopeptidase activity"/>
    <property type="evidence" value="ECO:0007669"/>
    <property type="project" value="UniProtKB-KW"/>
</dbReference>
<keyword evidence="5 14" id="KW-0812">Transmembrane</keyword>
<dbReference type="InterPro" id="IPR003959">
    <property type="entry name" value="ATPase_AAA_core"/>
</dbReference>
<dbReference type="InterPro" id="IPR037219">
    <property type="entry name" value="Peptidase_M41-like"/>
</dbReference>
<feature type="region of interest" description="Disordered" evidence="16">
    <location>
        <begin position="1"/>
        <end position="22"/>
    </location>
</feature>
<evidence type="ECO:0000313" key="18">
    <source>
        <dbReference type="EMBL" id="NKQ51791.1"/>
    </source>
</evidence>
<evidence type="ECO:0000256" key="12">
    <source>
        <dbReference type="ARBA" id="ARBA00023049"/>
    </source>
</evidence>
<dbReference type="SUPFAM" id="SSF52540">
    <property type="entry name" value="P-loop containing nucleoside triphosphate hydrolases"/>
    <property type="match status" value="1"/>
</dbReference>
<dbReference type="Gene3D" id="3.40.50.300">
    <property type="entry name" value="P-loop containing nucleotide triphosphate hydrolases"/>
    <property type="match status" value="1"/>
</dbReference>
<evidence type="ECO:0000313" key="19">
    <source>
        <dbReference type="Proteomes" id="UP000715441"/>
    </source>
</evidence>
<keyword evidence="6 14" id="KW-0479">Metal-binding</keyword>
<reference evidence="18 19" key="1">
    <citation type="submission" date="2020-04" db="EMBL/GenBank/DDBJ databases">
        <title>Novel species.</title>
        <authorList>
            <person name="Teo W.F.A."/>
            <person name="Lipun K."/>
            <person name="Srisuk N."/>
            <person name="Duangmal K."/>
        </authorList>
    </citation>
    <scope>NUCLEOTIDE SEQUENCE [LARGE SCALE GENOMIC DNA]</scope>
    <source>
        <strain evidence="18 19">K13G38</strain>
    </source>
</reference>
<dbReference type="PANTHER" id="PTHR23076">
    <property type="entry name" value="METALLOPROTEASE M41 FTSH"/>
    <property type="match status" value="1"/>
</dbReference>
<comment type="function">
    <text evidence="14">Acts as a processive, ATP-dependent zinc metallopeptidase for both cytoplasmic and membrane proteins. Plays a role in the quality control of integral membrane proteins.</text>
</comment>
<comment type="similarity">
    <text evidence="2 14">In the C-terminal section; belongs to the peptidase M41 family.</text>
</comment>
<dbReference type="Pfam" id="PF01434">
    <property type="entry name" value="Peptidase_M41"/>
    <property type="match status" value="1"/>
</dbReference>
<comment type="subunit">
    <text evidence="14">Homohexamer.</text>
</comment>
<feature type="binding site" evidence="14">
    <location>
        <begin position="218"/>
        <end position="225"/>
    </location>
    <ligand>
        <name>ATP</name>
        <dbReference type="ChEBI" id="CHEBI:30616"/>
    </ligand>
</feature>
<keyword evidence="10 14" id="KW-0067">ATP-binding</keyword>
<feature type="active site" evidence="14">
    <location>
        <position position="441"/>
    </location>
</feature>
<gene>
    <name evidence="18" type="primary">hflB</name>
    <name evidence="14" type="synonym">ftsH</name>
    <name evidence="18" type="ORF">HFP15_02720</name>
</gene>
<sequence>MSRTAKSGPPPDPVRKPEPPKPPGWRVWLLPIGLLLAMVLLFLPSILSGSSTTATVSYTDLLTKVDAGQVKTVEIDDKGTLTGTLADGSNFSSQLPTALGDTQLPQKLQAHNVQITGKVSSSGTNWLLTILMLAPVVLIIAFFALAGRGSSSLAGGLAGFGRSKAKIIEAERPTTRFADVAGYEGVKQEVSEVVDFLRNPERYAAAGAKGPRGVIMVGPPGTGKTLLARAVAGEASVPFLSMTGSAFVEMFVGVGASRVRDLFTEARDRAPSIIFIDEIDAVGSRRGAGNIGGHDEREQTLNQLLSEMDGFDQGSGIVVLAATNRPETLDAALLRPGRFDRQVTVPLPNQAERAAILAVHVANKHLAPDVELDRLARGTPGFSGADLANLVNEAAINAVRDERTLITVADLSAARDRLMLGRRDTSNALLPEERHSVAVHESGHALVAALCEHADPVEKVTILPAGMALGATEQLPEAERHLYSEAHLSDMLAVRLGGRAAELVVFGEGSTGAANDLSGATELAAKMVTEFGLSPALGPIGYPAGEAAYLPGAPTGALHRYSEETQRIVDQEIARLLREAENRAVSLLTDHRGALDRLTTRLMEHETVDGTVVLETLRDEDALTTAR</sequence>
<dbReference type="Gene3D" id="1.10.8.60">
    <property type="match status" value="1"/>
</dbReference>
<feature type="binding site" evidence="14">
    <location>
        <position position="516"/>
    </location>
    <ligand>
        <name>Zn(2+)</name>
        <dbReference type="ChEBI" id="CHEBI:29105"/>
        <note>catalytic</note>
    </ligand>
</feature>
<evidence type="ECO:0000256" key="7">
    <source>
        <dbReference type="ARBA" id="ARBA00022741"/>
    </source>
</evidence>
<dbReference type="NCBIfam" id="TIGR01241">
    <property type="entry name" value="FtsH_fam"/>
    <property type="match status" value="1"/>
</dbReference>
<dbReference type="EC" id="3.4.24.-" evidence="14"/>
<organism evidence="18 19">
    <name type="scientific">Amycolatopsis acididurans</name>
    <dbReference type="NCBI Taxonomy" id="2724524"/>
    <lineage>
        <taxon>Bacteria</taxon>
        <taxon>Bacillati</taxon>
        <taxon>Actinomycetota</taxon>
        <taxon>Actinomycetes</taxon>
        <taxon>Pseudonocardiales</taxon>
        <taxon>Pseudonocardiaceae</taxon>
        <taxon>Amycolatopsis</taxon>
    </lineage>
</organism>
<comment type="similarity">
    <text evidence="14">In the central section; belongs to the AAA ATPase family.</text>
</comment>
<dbReference type="InterPro" id="IPR003593">
    <property type="entry name" value="AAA+_ATPase"/>
</dbReference>
<dbReference type="Proteomes" id="UP000715441">
    <property type="component" value="Unassembled WGS sequence"/>
</dbReference>
<proteinExistence type="inferred from homology"/>
<evidence type="ECO:0000256" key="3">
    <source>
        <dbReference type="ARBA" id="ARBA00022475"/>
    </source>
</evidence>
<feature type="domain" description="AAA+ ATPase" evidence="17">
    <location>
        <begin position="210"/>
        <end position="349"/>
    </location>
</feature>
<keyword evidence="4 14" id="KW-0645">Protease</keyword>
<dbReference type="RefSeq" id="WP_168510961.1">
    <property type="nucleotide sequence ID" value="NZ_JAAXLS010000001.1"/>
</dbReference>
<dbReference type="EMBL" id="JAAXLS010000001">
    <property type="protein sequence ID" value="NKQ51791.1"/>
    <property type="molecule type" value="Genomic_DNA"/>
</dbReference>
<evidence type="ECO:0000256" key="16">
    <source>
        <dbReference type="SAM" id="MobiDB-lite"/>
    </source>
</evidence>
<dbReference type="InterPro" id="IPR011546">
    <property type="entry name" value="Pept_M41_FtsH_extracell"/>
</dbReference>
<keyword evidence="7 14" id="KW-0547">Nucleotide-binding</keyword>
<dbReference type="InterPro" id="IPR000642">
    <property type="entry name" value="Peptidase_M41"/>
</dbReference>
<dbReference type="InterPro" id="IPR003960">
    <property type="entry name" value="ATPase_AAA_CS"/>
</dbReference>
<comment type="subcellular location">
    <subcellularLocation>
        <location evidence="14">Cell membrane</location>
        <topology evidence="14">Multi-pass membrane protein</topology>
        <orientation evidence="14">Cytoplasmic side</orientation>
    </subcellularLocation>
    <subcellularLocation>
        <location evidence="1">Membrane</location>
    </subcellularLocation>
</comment>
<evidence type="ECO:0000256" key="2">
    <source>
        <dbReference type="ARBA" id="ARBA00010044"/>
    </source>
</evidence>